<gene>
    <name evidence="1" type="ORF">BE221DRAFT_77962</name>
</gene>
<proteinExistence type="predicted"/>
<name>A0A1Y5ICN3_OSTTA</name>
<organism evidence="1">
    <name type="scientific">Ostreococcus tauri</name>
    <name type="common">Marine green alga</name>
    <dbReference type="NCBI Taxonomy" id="70448"/>
    <lineage>
        <taxon>Eukaryota</taxon>
        <taxon>Viridiplantae</taxon>
        <taxon>Chlorophyta</taxon>
        <taxon>Mamiellophyceae</taxon>
        <taxon>Mamiellales</taxon>
        <taxon>Bathycoccaceae</taxon>
        <taxon>Ostreococcus</taxon>
    </lineage>
</organism>
<dbReference type="AlphaFoldDB" id="A0A1Y5ICN3"/>
<feature type="non-terminal residue" evidence="1">
    <location>
        <position position="1"/>
    </location>
</feature>
<accession>A0A1Y5ICN3</accession>
<sequence length="77" mass="8538">CAWKSARARVLGKVCARACARRDGASPGTRANACFASMPFSRTSRGDDDVIFEMMFHGDDTFDVMFHVDAIFEDVSR</sequence>
<protein>
    <submittedName>
        <fullName evidence="1">Uncharacterized protein</fullName>
    </submittedName>
</protein>
<dbReference type="Proteomes" id="UP000195557">
    <property type="component" value="Unassembled WGS sequence"/>
</dbReference>
<evidence type="ECO:0000313" key="1">
    <source>
        <dbReference type="EMBL" id="OUS44932.1"/>
    </source>
</evidence>
<dbReference type="EMBL" id="KZ155795">
    <property type="protein sequence ID" value="OUS44932.1"/>
    <property type="molecule type" value="Genomic_DNA"/>
</dbReference>
<reference evidence="1" key="1">
    <citation type="submission" date="2017-04" db="EMBL/GenBank/DDBJ databases">
        <title>Population genomics of picophytoplankton unveils novel chromosome hypervariability.</title>
        <authorList>
            <consortium name="DOE Joint Genome Institute"/>
            <person name="Blanc-Mathieu R."/>
            <person name="Krasovec M."/>
            <person name="Hebrard M."/>
            <person name="Yau S."/>
            <person name="Desgranges E."/>
            <person name="Martin J."/>
            <person name="Schackwitz W."/>
            <person name="Kuo A."/>
            <person name="Salin G."/>
            <person name="Donnadieu C."/>
            <person name="Desdevises Y."/>
            <person name="Sanchez-Ferandin S."/>
            <person name="Moreau H."/>
            <person name="Rivals E."/>
            <person name="Grigoriev I.V."/>
            <person name="Grimsley N."/>
            <person name="Eyre-Walker A."/>
            <person name="Piganeau G."/>
        </authorList>
    </citation>
    <scope>NUCLEOTIDE SEQUENCE [LARGE SCALE GENOMIC DNA]</scope>
    <source>
        <strain evidence="1">RCC 1115</strain>
    </source>
</reference>